<reference evidence="1 2" key="1">
    <citation type="submission" date="2013-09" db="EMBL/GenBank/DDBJ databases">
        <title>Whole genome shotgun sequence of Vibrio ezurae NBRC 102218.</title>
        <authorList>
            <person name="Yoshida I."/>
            <person name="Hosoyama A."/>
            <person name="Numata M."/>
            <person name="Hashimoto M."/>
            <person name="Hosoyama Y."/>
            <person name="Tsuchikane K."/>
            <person name="Noguchi M."/>
            <person name="Hirakata S."/>
            <person name="Ichikawa N."/>
            <person name="Ohji S."/>
            <person name="Yamazoe A."/>
            <person name="Fujita N."/>
        </authorList>
    </citation>
    <scope>NUCLEOTIDE SEQUENCE [LARGE SCALE GENOMIC DNA]</scope>
    <source>
        <strain evidence="1 2">NBRC 102218</strain>
    </source>
</reference>
<protein>
    <submittedName>
        <fullName evidence="1">Uncharacterized protein</fullName>
    </submittedName>
</protein>
<dbReference type="AlphaFoldDB" id="U3CNE8"/>
<proteinExistence type="predicted"/>
<comment type="caution">
    <text evidence="1">The sequence shown here is derived from an EMBL/GenBank/DDBJ whole genome shotgun (WGS) entry which is preliminary data.</text>
</comment>
<evidence type="ECO:0000313" key="1">
    <source>
        <dbReference type="EMBL" id="GAD79633.1"/>
    </source>
</evidence>
<organism evidence="1 2">
    <name type="scientific">Vibrio ezurae NBRC 102218</name>
    <dbReference type="NCBI Taxonomy" id="1219080"/>
    <lineage>
        <taxon>Bacteria</taxon>
        <taxon>Pseudomonadati</taxon>
        <taxon>Pseudomonadota</taxon>
        <taxon>Gammaproteobacteria</taxon>
        <taxon>Vibrionales</taxon>
        <taxon>Vibrionaceae</taxon>
        <taxon>Vibrio</taxon>
    </lineage>
</organism>
<dbReference type="STRING" id="1219080.VEZ01S_19_00480"/>
<evidence type="ECO:0000313" key="2">
    <source>
        <dbReference type="Proteomes" id="UP000016562"/>
    </source>
</evidence>
<dbReference type="Proteomes" id="UP000016562">
    <property type="component" value="Unassembled WGS sequence"/>
</dbReference>
<accession>U3CNE8</accession>
<dbReference type="EMBL" id="BATM01000019">
    <property type="protein sequence ID" value="GAD79633.1"/>
    <property type="molecule type" value="Genomic_DNA"/>
</dbReference>
<name>U3CNE8_9VIBR</name>
<keyword evidence="2" id="KW-1185">Reference proteome</keyword>
<gene>
    <name evidence="1" type="ORF">VEZ01S_19_00480</name>
</gene>
<sequence length="67" mass="7983">MYIIKHDNSIVTHRHLALSLYIQYIFQTIIITSRKYNNGEDDIIFMTWYGNVRLTRKYSVTITASLK</sequence>